<proteinExistence type="inferred from homology"/>
<dbReference type="GO" id="GO:0030170">
    <property type="term" value="F:pyridoxal phosphate binding"/>
    <property type="evidence" value="ECO:0007669"/>
    <property type="project" value="InterPro"/>
</dbReference>
<accession>A0A1C7FCB8</accession>
<dbReference type="Gene3D" id="3.40.640.10">
    <property type="entry name" value="Type I PLP-dependent aspartate aminotransferase-like (Major domain)"/>
    <property type="match status" value="1"/>
</dbReference>
<dbReference type="RefSeq" id="WP_065545530.1">
    <property type="nucleotide sequence ID" value="NZ_CP016414.1"/>
</dbReference>
<evidence type="ECO:0000259" key="6">
    <source>
        <dbReference type="Pfam" id="PF00155"/>
    </source>
</evidence>
<evidence type="ECO:0000256" key="4">
    <source>
        <dbReference type="ARBA" id="ARBA00023239"/>
    </source>
</evidence>
<dbReference type="InterPro" id="IPR015422">
    <property type="entry name" value="PyrdxlP-dep_Trfase_small"/>
</dbReference>
<reference evidence="7 8" key="1">
    <citation type="submission" date="2016-07" db="EMBL/GenBank/DDBJ databases">
        <title>Genome sequencing of Vibrio scophthalmi strain VS-05, an isolated from Paralichthys olivaceus.</title>
        <authorList>
            <person name="Han H.-J."/>
        </authorList>
    </citation>
    <scope>NUCLEOTIDE SEQUENCE [LARGE SCALE GENOMIC DNA]</scope>
    <source>
        <strain evidence="7 8">VS-05</strain>
    </source>
</reference>
<comment type="cofactor">
    <cofactor evidence="1">
        <name>pyridoxal 5'-phosphate</name>
        <dbReference type="ChEBI" id="CHEBI:597326"/>
    </cofactor>
</comment>
<dbReference type="SUPFAM" id="SSF53383">
    <property type="entry name" value="PLP-dependent transferases"/>
    <property type="match status" value="1"/>
</dbReference>
<name>A0A1C7FCB8_9VIBR</name>
<gene>
    <name evidence="7" type="primary">patB</name>
    <name evidence="7" type="ORF">VSVS05_01859</name>
</gene>
<comment type="similarity">
    <text evidence="5">Belongs to the class-II pyridoxal-phosphate-dependent aminotransferase family. MalY/PatB cystathionine beta-lyase subfamily.</text>
</comment>
<dbReference type="InterPro" id="IPR015421">
    <property type="entry name" value="PyrdxlP-dep_Trfase_major"/>
</dbReference>
<dbReference type="InterPro" id="IPR015424">
    <property type="entry name" value="PyrdxlP-dep_Trfase"/>
</dbReference>
<dbReference type="Gene3D" id="3.90.1150.10">
    <property type="entry name" value="Aspartate Aminotransferase, domain 1"/>
    <property type="match status" value="1"/>
</dbReference>
<dbReference type="CDD" id="cd00609">
    <property type="entry name" value="AAT_like"/>
    <property type="match status" value="1"/>
</dbReference>
<dbReference type="PATRIC" id="fig|45658.7.peg.1850"/>
<sequence length="398" mass="45053">MSFDFSAPTNRLNTYSTQWDYVGDRFGFSDLLPFTISDMDFASAPCITEALQQRLDHGIFGYSRWNHADFKQSICHWFANQYQTELNEESLVYGPSVMYIISRLIQLWSKPGDGILYFDPAYDAFKPIIESADRIAIPNPLQAIPRSAQDAQRSDYQINWSLLEQQAADPNCTILLLCNPHNPTGKVWTQEELSKIAEITQRHKLCVISDDIHMDICFEPYTPWTKVAQDNRWALVSSASKSFNVPALSGAYAAIGCEQTKQAYLEILKLTDGLSSPSIFGVIAMMTAYREGAPWLGELREYLGQNLEWVAERLNQAFPQLNFCPPQGTYLAWIDLTPLGIDMDALQHTLIHDHKIAIMRGDAYGPLGRNHLRFNVGCQRSKVEQGLEGLIKAIESLR</sequence>
<evidence type="ECO:0000256" key="5">
    <source>
        <dbReference type="ARBA" id="ARBA00037974"/>
    </source>
</evidence>
<evidence type="ECO:0000256" key="3">
    <source>
        <dbReference type="ARBA" id="ARBA00022898"/>
    </source>
</evidence>
<feature type="domain" description="Aminotransferase class I/classII large" evidence="6">
    <location>
        <begin position="30"/>
        <end position="389"/>
    </location>
</feature>
<keyword evidence="8" id="KW-1185">Reference proteome</keyword>
<evidence type="ECO:0000256" key="1">
    <source>
        <dbReference type="ARBA" id="ARBA00001933"/>
    </source>
</evidence>
<dbReference type="EMBL" id="CP016414">
    <property type="protein sequence ID" value="ANU36984.1"/>
    <property type="molecule type" value="Genomic_DNA"/>
</dbReference>
<keyword evidence="4 7" id="KW-0456">Lyase</keyword>
<dbReference type="PANTHER" id="PTHR43525">
    <property type="entry name" value="PROTEIN MALY"/>
    <property type="match status" value="1"/>
</dbReference>
<dbReference type="GeneID" id="96873166"/>
<dbReference type="PANTHER" id="PTHR43525:SF1">
    <property type="entry name" value="PROTEIN MALY"/>
    <property type="match status" value="1"/>
</dbReference>
<organism evidence="7 8">
    <name type="scientific">Vibrio scophthalmi</name>
    <dbReference type="NCBI Taxonomy" id="45658"/>
    <lineage>
        <taxon>Bacteria</taxon>
        <taxon>Pseudomonadati</taxon>
        <taxon>Pseudomonadota</taxon>
        <taxon>Gammaproteobacteria</taxon>
        <taxon>Vibrionales</taxon>
        <taxon>Vibrionaceae</taxon>
        <taxon>Vibrio</taxon>
    </lineage>
</organism>
<evidence type="ECO:0000256" key="2">
    <source>
        <dbReference type="ARBA" id="ARBA00012224"/>
    </source>
</evidence>
<dbReference type="InterPro" id="IPR004839">
    <property type="entry name" value="Aminotransferase_I/II_large"/>
</dbReference>
<dbReference type="InterPro" id="IPR051798">
    <property type="entry name" value="Class-II_PLP-Dep_Aminotrans"/>
</dbReference>
<dbReference type="GO" id="GO:0047804">
    <property type="term" value="F:cysteine-S-conjugate beta-lyase activity"/>
    <property type="evidence" value="ECO:0007669"/>
    <property type="project" value="UniProtKB-EC"/>
</dbReference>
<evidence type="ECO:0000313" key="8">
    <source>
        <dbReference type="Proteomes" id="UP000092528"/>
    </source>
</evidence>
<dbReference type="STRING" id="45658.VSVS12_01140"/>
<protein>
    <recommendedName>
        <fullName evidence="2">cysteine-S-conjugate beta-lyase</fullName>
        <ecNumber evidence="2">4.4.1.13</ecNumber>
    </recommendedName>
</protein>
<keyword evidence="3" id="KW-0663">Pyridoxal phosphate</keyword>
<dbReference type="Proteomes" id="UP000092528">
    <property type="component" value="Chromosome 1"/>
</dbReference>
<dbReference type="AlphaFoldDB" id="A0A1C7FCB8"/>
<evidence type="ECO:0000313" key="7">
    <source>
        <dbReference type="EMBL" id="ANU36984.1"/>
    </source>
</evidence>
<dbReference type="EC" id="4.4.1.13" evidence="2"/>
<dbReference type="Pfam" id="PF00155">
    <property type="entry name" value="Aminotran_1_2"/>
    <property type="match status" value="1"/>
</dbReference>